<dbReference type="InterPro" id="IPR036390">
    <property type="entry name" value="WH_DNA-bd_sf"/>
</dbReference>
<dbReference type="Pfam" id="PF00126">
    <property type="entry name" value="HTH_1"/>
    <property type="match status" value="1"/>
</dbReference>
<keyword evidence="3 6" id="KW-0238">DNA-binding</keyword>
<name>A0A1I1G8M5_9GAMM</name>
<dbReference type="FunFam" id="1.10.10.10:FF:000001">
    <property type="entry name" value="LysR family transcriptional regulator"/>
    <property type="match status" value="1"/>
</dbReference>
<dbReference type="SUPFAM" id="SSF46785">
    <property type="entry name" value="Winged helix' DNA-binding domain"/>
    <property type="match status" value="1"/>
</dbReference>
<dbReference type="InterPro" id="IPR005119">
    <property type="entry name" value="LysR_subst-bd"/>
</dbReference>
<dbReference type="RefSeq" id="WP_177203500.1">
    <property type="nucleotide sequence ID" value="NZ_FOLH01000002.1"/>
</dbReference>
<reference evidence="6 7" key="1">
    <citation type="submission" date="2016-10" db="EMBL/GenBank/DDBJ databases">
        <authorList>
            <person name="de Groot N.N."/>
        </authorList>
    </citation>
    <scope>NUCLEOTIDE SEQUENCE [LARGE SCALE GENOMIC DNA]</scope>
    <source>
        <strain evidence="6 7">DSM 18438</strain>
    </source>
</reference>
<dbReference type="STRING" id="1122252.SAMN05660443_1454"/>
<dbReference type="GO" id="GO:0003700">
    <property type="term" value="F:DNA-binding transcription factor activity"/>
    <property type="evidence" value="ECO:0007669"/>
    <property type="project" value="InterPro"/>
</dbReference>
<feature type="domain" description="HTH lysR-type" evidence="5">
    <location>
        <begin position="1"/>
        <end position="59"/>
    </location>
</feature>
<evidence type="ECO:0000256" key="2">
    <source>
        <dbReference type="ARBA" id="ARBA00023015"/>
    </source>
</evidence>
<evidence type="ECO:0000313" key="6">
    <source>
        <dbReference type="EMBL" id="SFC07672.1"/>
    </source>
</evidence>
<evidence type="ECO:0000259" key="5">
    <source>
        <dbReference type="PROSITE" id="PS50931"/>
    </source>
</evidence>
<dbReference type="PROSITE" id="PS50931">
    <property type="entry name" value="HTH_LYSR"/>
    <property type="match status" value="1"/>
</dbReference>
<dbReference type="Gene3D" id="1.10.10.10">
    <property type="entry name" value="Winged helix-like DNA-binding domain superfamily/Winged helix DNA-binding domain"/>
    <property type="match status" value="1"/>
</dbReference>
<evidence type="ECO:0000256" key="3">
    <source>
        <dbReference type="ARBA" id="ARBA00023125"/>
    </source>
</evidence>
<dbReference type="AlphaFoldDB" id="A0A1I1G8M5"/>
<dbReference type="GO" id="GO:0006351">
    <property type="term" value="P:DNA-templated transcription"/>
    <property type="evidence" value="ECO:0007669"/>
    <property type="project" value="TreeGrafter"/>
</dbReference>
<sequence length="300" mass="33803">MKDLTNLALFAQVMEQGSFSQAARVLGIPKSTLSRRIADLEKEQGVRLLNRTTRKLVPTAIGREFLEPCQALVAAAQAAEQVTQRVQEKPRGRVRISCPYAVSQNMLVHLIPEFMAQYPEVQVDLWVTNQPINLLTDQVDIALRVRAGVEDSSLIVRPLTPSIQCLVAHPDYLAERGEPRQPTDLISWASLSMPYTSGRYTYELTSNQGETVIINHQPRLLSDDLWMLREAAAKAQGLAALPEDLCRQYLETGKLVRVLPEWQLPVSHLHLVYQQRQGLLPAVRVLIDWLVERLPNTATF</sequence>
<accession>A0A1I1G8M5</accession>
<evidence type="ECO:0000256" key="4">
    <source>
        <dbReference type="ARBA" id="ARBA00023163"/>
    </source>
</evidence>
<dbReference type="PANTHER" id="PTHR30537:SF31">
    <property type="entry name" value="TRANSCRIPTIONAL REGULATOR, LYSR FAMILY"/>
    <property type="match status" value="1"/>
</dbReference>
<proteinExistence type="inferred from homology"/>
<dbReference type="EMBL" id="FOLH01000002">
    <property type="protein sequence ID" value="SFC07672.1"/>
    <property type="molecule type" value="Genomic_DNA"/>
</dbReference>
<gene>
    <name evidence="6" type="ORF">SAMN05660443_1454</name>
</gene>
<evidence type="ECO:0000256" key="1">
    <source>
        <dbReference type="ARBA" id="ARBA00009437"/>
    </source>
</evidence>
<dbReference type="GO" id="GO:0043565">
    <property type="term" value="F:sequence-specific DNA binding"/>
    <property type="evidence" value="ECO:0007669"/>
    <property type="project" value="TreeGrafter"/>
</dbReference>
<dbReference type="PANTHER" id="PTHR30537">
    <property type="entry name" value="HTH-TYPE TRANSCRIPTIONAL REGULATOR"/>
    <property type="match status" value="1"/>
</dbReference>
<dbReference type="InterPro" id="IPR000847">
    <property type="entry name" value="LysR_HTH_N"/>
</dbReference>
<dbReference type="InterPro" id="IPR036388">
    <property type="entry name" value="WH-like_DNA-bd_sf"/>
</dbReference>
<dbReference type="SUPFAM" id="SSF53850">
    <property type="entry name" value="Periplasmic binding protein-like II"/>
    <property type="match status" value="1"/>
</dbReference>
<evidence type="ECO:0000313" key="7">
    <source>
        <dbReference type="Proteomes" id="UP000199058"/>
    </source>
</evidence>
<organism evidence="6 7">
    <name type="scientific">Marinospirillum celere</name>
    <dbReference type="NCBI Taxonomy" id="1122252"/>
    <lineage>
        <taxon>Bacteria</taxon>
        <taxon>Pseudomonadati</taxon>
        <taxon>Pseudomonadota</taxon>
        <taxon>Gammaproteobacteria</taxon>
        <taxon>Oceanospirillales</taxon>
        <taxon>Oceanospirillaceae</taxon>
        <taxon>Marinospirillum</taxon>
    </lineage>
</organism>
<comment type="similarity">
    <text evidence="1">Belongs to the LysR transcriptional regulatory family.</text>
</comment>
<dbReference type="Gene3D" id="3.40.190.290">
    <property type="match status" value="1"/>
</dbReference>
<protein>
    <submittedName>
        <fullName evidence="6">DNA-binding transcriptional regulator, LysR family</fullName>
    </submittedName>
</protein>
<dbReference type="Proteomes" id="UP000199058">
    <property type="component" value="Unassembled WGS sequence"/>
</dbReference>
<keyword evidence="4" id="KW-0804">Transcription</keyword>
<dbReference type="InterPro" id="IPR058163">
    <property type="entry name" value="LysR-type_TF_proteobact-type"/>
</dbReference>
<keyword evidence="7" id="KW-1185">Reference proteome</keyword>
<dbReference type="Pfam" id="PF03466">
    <property type="entry name" value="LysR_substrate"/>
    <property type="match status" value="1"/>
</dbReference>
<keyword evidence="2" id="KW-0805">Transcription regulation</keyword>